<evidence type="ECO:0000313" key="1">
    <source>
        <dbReference type="EMBL" id="SVA06809.1"/>
    </source>
</evidence>
<sequence>MSECPPAKTLASSPCSASSDRACSAEVASS</sequence>
<organism evidence="1">
    <name type="scientific">marine metagenome</name>
    <dbReference type="NCBI Taxonomy" id="408172"/>
    <lineage>
        <taxon>unclassified sequences</taxon>
        <taxon>metagenomes</taxon>
        <taxon>ecological metagenomes</taxon>
    </lineage>
</organism>
<proteinExistence type="predicted"/>
<dbReference type="EMBL" id="UINC01003494">
    <property type="protein sequence ID" value="SVA06809.1"/>
    <property type="molecule type" value="Genomic_DNA"/>
</dbReference>
<reference evidence="1" key="1">
    <citation type="submission" date="2018-05" db="EMBL/GenBank/DDBJ databases">
        <authorList>
            <person name="Lanie J.A."/>
            <person name="Ng W.-L."/>
            <person name="Kazmierczak K.M."/>
            <person name="Andrzejewski T.M."/>
            <person name="Davidsen T.M."/>
            <person name="Wayne K.J."/>
            <person name="Tettelin H."/>
            <person name="Glass J.I."/>
            <person name="Rusch D."/>
            <person name="Podicherti R."/>
            <person name="Tsui H.-C.T."/>
            <person name="Winkler M.E."/>
        </authorList>
    </citation>
    <scope>NUCLEOTIDE SEQUENCE</scope>
</reference>
<protein>
    <submittedName>
        <fullName evidence="1">Uncharacterized protein</fullName>
    </submittedName>
</protein>
<dbReference type="AlphaFoldDB" id="A0A381STJ5"/>
<accession>A0A381STJ5</accession>
<name>A0A381STJ5_9ZZZZ</name>
<gene>
    <name evidence="1" type="ORF">METZ01_LOCUS59663</name>
</gene>